<dbReference type="InterPro" id="IPR051941">
    <property type="entry name" value="BG_Antigen-Binding_Lectin"/>
</dbReference>
<reference evidence="10 11" key="1">
    <citation type="submission" date="2019-08" db="EMBL/GenBank/DDBJ databases">
        <title>A chromosome-level genome assembly, high-density linkage maps, and genome scans reveal the genomic architecture of hybrid incompatibilities underlying speciation via character displacement in darters (Percidae: Etheostominae).</title>
        <authorList>
            <person name="Moran R.L."/>
            <person name="Catchen J.M."/>
            <person name="Fuller R.C."/>
        </authorList>
    </citation>
    <scope>NUCLEOTIDE SEQUENCE [LARGE SCALE GENOMIC DNA]</scope>
    <source>
        <strain evidence="10">EspeVRDwgs_2016</strain>
        <tissue evidence="10">Muscle</tissue>
    </source>
</reference>
<organism evidence="10 11">
    <name type="scientific">Etheostoma spectabile</name>
    <name type="common">orangethroat darter</name>
    <dbReference type="NCBI Taxonomy" id="54343"/>
    <lineage>
        <taxon>Eukaryota</taxon>
        <taxon>Metazoa</taxon>
        <taxon>Chordata</taxon>
        <taxon>Craniata</taxon>
        <taxon>Vertebrata</taxon>
        <taxon>Euteleostomi</taxon>
        <taxon>Actinopterygii</taxon>
        <taxon>Neopterygii</taxon>
        <taxon>Teleostei</taxon>
        <taxon>Neoteleostei</taxon>
        <taxon>Acanthomorphata</taxon>
        <taxon>Eupercaria</taxon>
        <taxon>Perciformes</taxon>
        <taxon>Percoidei</taxon>
        <taxon>Percidae</taxon>
        <taxon>Etheostomatinae</taxon>
        <taxon>Etheostoma</taxon>
    </lineage>
</organism>
<evidence type="ECO:0000256" key="3">
    <source>
        <dbReference type="ARBA" id="ARBA00011233"/>
    </source>
</evidence>
<keyword evidence="8" id="KW-0732">Signal</keyword>
<evidence type="ECO:0000259" key="9">
    <source>
        <dbReference type="PROSITE" id="PS50041"/>
    </source>
</evidence>
<dbReference type="InterPro" id="IPR001304">
    <property type="entry name" value="C-type_lectin-like"/>
</dbReference>
<evidence type="ECO:0000313" key="11">
    <source>
        <dbReference type="Proteomes" id="UP000327493"/>
    </source>
</evidence>
<keyword evidence="6" id="KW-0106">Calcium</keyword>
<dbReference type="InterPro" id="IPR008979">
    <property type="entry name" value="Galactose-bd-like_sf"/>
</dbReference>
<keyword evidence="4" id="KW-0479">Metal-binding</keyword>
<name>A0A5J5DCF8_9PERO</name>
<keyword evidence="11" id="KW-1185">Reference proteome</keyword>
<dbReference type="GO" id="GO:0010185">
    <property type="term" value="P:regulation of cellular defense response"/>
    <property type="evidence" value="ECO:0007669"/>
    <property type="project" value="UniProtKB-ARBA"/>
</dbReference>
<dbReference type="Pfam" id="PF00059">
    <property type="entry name" value="Lectin_C"/>
    <property type="match status" value="1"/>
</dbReference>
<sequence>MLWTLLTVSLIGSAQSGRTQSEDRRLNGTTSQSTNYLSYTADRAIDGDLEKCAHTLDRNNSWWTIDLLGVYRISNITIYNTEQLNTDMSGAQIHIGFSRRKNGTDNPLQKTIQNFKKNHFNNYVFNTTVLGRYITVFLPNQAKHLILCEVMIFGTRKESRFKLVKEKMRWDEALYYCRDRDMDLASIVGEETQVWADLEARKAETPFVWLGLRYTCTLNFWFWVDDQRLTFNHWAPDSKTEECDMSVAMEKQKDHFWYSKPDNEMFNFICAK</sequence>
<dbReference type="InterPro" id="IPR016186">
    <property type="entry name" value="C-type_lectin-like/link_sf"/>
</dbReference>
<comment type="function">
    <text evidence="1">Acts as a defensive agent. Recognizes blood group fucosylated oligosaccharides including A, B, H and Lewis B-type antigens. Does not recognize Lewis A antigen and has low affinity for monovalent haptens.</text>
</comment>
<protein>
    <recommendedName>
        <fullName evidence="9">C-type lectin domain-containing protein</fullName>
    </recommendedName>
</protein>
<dbReference type="CDD" id="cd00037">
    <property type="entry name" value="CLECT"/>
    <property type="match status" value="1"/>
</dbReference>
<dbReference type="Gene3D" id="3.10.100.10">
    <property type="entry name" value="Mannose-Binding Protein A, subunit A"/>
    <property type="match status" value="1"/>
</dbReference>
<dbReference type="EMBL" id="VOFY01000006">
    <property type="protein sequence ID" value="KAA8591509.1"/>
    <property type="molecule type" value="Genomic_DNA"/>
</dbReference>
<dbReference type="SMART" id="SM00607">
    <property type="entry name" value="FTP"/>
    <property type="match status" value="1"/>
</dbReference>
<dbReference type="OrthoDB" id="441660at2759"/>
<comment type="similarity">
    <text evidence="2">Belongs to the fucolectin family.</text>
</comment>
<dbReference type="InterPro" id="IPR016187">
    <property type="entry name" value="CTDL_fold"/>
</dbReference>
<evidence type="ECO:0000256" key="5">
    <source>
        <dbReference type="ARBA" id="ARBA00022734"/>
    </source>
</evidence>
<dbReference type="AlphaFoldDB" id="A0A5J5DCF8"/>
<dbReference type="Pfam" id="PF22633">
    <property type="entry name" value="F5_F8_type_C_2"/>
    <property type="match status" value="1"/>
</dbReference>
<dbReference type="GO" id="GO:0001868">
    <property type="term" value="P:regulation of complement activation, lectin pathway"/>
    <property type="evidence" value="ECO:0007669"/>
    <property type="project" value="UniProtKB-ARBA"/>
</dbReference>
<accession>A0A5J5DCF8</accession>
<evidence type="ECO:0000256" key="4">
    <source>
        <dbReference type="ARBA" id="ARBA00022723"/>
    </source>
</evidence>
<evidence type="ECO:0000256" key="1">
    <source>
        <dbReference type="ARBA" id="ARBA00002219"/>
    </source>
</evidence>
<dbReference type="SUPFAM" id="SSF49785">
    <property type="entry name" value="Galactose-binding domain-like"/>
    <property type="match status" value="1"/>
</dbReference>
<dbReference type="Proteomes" id="UP000327493">
    <property type="component" value="Chromosome 6"/>
</dbReference>
<evidence type="ECO:0000256" key="7">
    <source>
        <dbReference type="ARBA" id="ARBA00023157"/>
    </source>
</evidence>
<feature type="domain" description="C-type lectin" evidence="9">
    <location>
        <begin position="161"/>
        <end position="271"/>
    </location>
</feature>
<keyword evidence="5" id="KW-0430">Lectin</keyword>
<evidence type="ECO:0000256" key="8">
    <source>
        <dbReference type="SAM" id="SignalP"/>
    </source>
</evidence>
<dbReference type="PROSITE" id="PS50041">
    <property type="entry name" value="C_TYPE_LECTIN_2"/>
    <property type="match status" value="1"/>
</dbReference>
<dbReference type="PANTHER" id="PTHR45713:SF6">
    <property type="entry name" value="F5_8 TYPE C DOMAIN-CONTAINING PROTEIN"/>
    <property type="match status" value="1"/>
</dbReference>
<dbReference type="GO" id="GO:0046872">
    <property type="term" value="F:metal ion binding"/>
    <property type="evidence" value="ECO:0007669"/>
    <property type="project" value="UniProtKB-KW"/>
</dbReference>
<comment type="caution">
    <text evidence="10">The sequence shown here is derived from an EMBL/GenBank/DDBJ whole genome shotgun (WGS) entry which is preliminary data.</text>
</comment>
<feature type="chain" id="PRO_5023897460" description="C-type lectin domain-containing protein" evidence="8">
    <location>
        <begin position="17"/>
        <end position="272"/>
    </location>
</feature>
<dbReference type="InterPro" id="IPR006585">
    <property type="entry name" value="FTP1"/>
</dbReference>
<dbReference type="SMART" id="SM00034">
    <property type="entry name" value="CLECT"/>
    <property type="match status" value="1"/>
</dbReference>
<keyword evidence="7" id="KW-1015">Disulfide bond</keyword>
<dbReference type="GO" id="GO:0042806">
    <property type="term" value="F:fucose binding"/>
    <property type="evidence" value="ECO:0007669"/>
    <property type="project" value="UniProtKB-ARBA"/>
</dbReference>
<evidence type="ECO:0000256" key="6">
    <source>
        <dbReference type="ARBA" id="ARBA00022837"/>
    </source>
</evidence>
<proteinExistence type="inferred from homology"/>
<dbReference type="PANTHER" id="PTHR45713">
    <property type="entry name" value="FTP DOMAIN-CONTAINING PROTEIN"/>
    <property type="match status" value="1"/>
</dbReference>
<evidence type="ECO:0000313" key="10">
    <source>
        <dbReference type="EMBL" id="KAA8591509.1"/>
    </source>
</evidence>
<evidence type="ECO:0000256" key="2">
    <source>
        <dbReference type="ARBA" id="ARBA00010147"/>
    </source>
</evidence>
<feature type="signal peptide" evidence="8">
    <location>
        <begin position="1"/>
        <end position="16"/>
    </location>
</feature>
<gene>
    <name evidence="10" type="ORF">FQN60_016883</name>
</gene>
<dbReference type="Gene3D" id="2.60.120.260">
    <property type="entry name" value="Galactose-binding domain-like"/>
    <property type="match status" value="1"/>
</dbReference>
<dbReference type="SUPFAM" id="SSF56436">
    <property type="entry name" value="C-type lectin-like"/>
    <property type="match status" value="1"/>
</dbReference>
<comment type="subunit">
    <text evidence="3">Homotrimer.</text>
</comment>